<keyword evidence="8" id="KW-1185">Reference proteome</keyword>
<feature type="transmembrane region" description="Helical" evidence="6">
    <location>
        <begin position="320"/>
        <end position="337"/>
    </location>
</feature>
<feature type="transmembrane region" description="Helical" evidence="6">
    <location>
        <begin position="378"/>
        <end position="400"/>
    </location>
</feature>
<accession>A0ABM7UCF9</accession>
<evidence type="ECO:0000256" key="1">
    <source>
        <dbReference type="ARBA" id="ARBA00004651"/>
    </source>
</evidence>
<proteinExistence type="predicted"/>
<dbReference type="EMBL" id="AP024987">
    <property type="protein sequence ID" value="BDA39922.1"/>
    <property type="molecule type" value="Genomic_DNA"/>
</dbReference>
<keyword evidence="5 6" id="KW-0472">Membrane</keyword>
<feature type="transmembrane region" description="Helical" evidence="6">
    <location>
        <begin position="81"/>
        <end position="104"/>
    </location>
</feature>
<sequence>MPLQTIFMKAIKFLGHFLKILPVENVWSFYLIDRYILSQLVGPLVFSVGLVSVLGVAIGYLSDLANKVVESNLPLIQALEIILLKIPEFTAYALPISMMLSTLLTYGRLSNDSELIALRVCGASLYRLVIPAFIVSLIMTGITFMFSELIVPAANYRVTSILVEHLQEERPYWQNKDIFYPDYEKVVLPDGSTEKQLKHLFFAEKFDGHKLETLTVLEWLEKKLNRIVVSDSATWNRQEETWDFFNGTIYQLAPDSSYQDTYSFKHRQLPLTKAAFEFAQQGRDPYEMNIFQAQKYMKILRVMEDEQKLRTFQVRIQQKIAFPFICVVFGVIGSALGTSPQYINRAIGFGLSVVVVFVYYLLGFLIGSLGLIGLVSPFIAGWLPNIIGLGIGVYLLYWFAES</sequence>
<name>A0ABM7UCF9_9CHRO</name>
<evidence type="ECO:0000256" key="3">
    <source>
        <dbReference type="ARBA" id="ARBA00022692"/>
    </source>
</evidence>
<feature type="transmembrane region" description="Helical" evidence="6">
    <location>
        <begin position="125"/>
        <end position="146"/>
    </location>
</feature>
<evidence type="ECO:0000256" key="6">
    <source>
        <dbReference type="SAM" id="Phobius"/>
    </source>
</evidence>
<evidence type="ECO:0000256" key="2">
    <source>
        <dbReference type="ARBA" id="ARBA00022475"/>
    </source>
</evidence>
<feature type="transmembrane region" description="Helical" evidence="6">
    <location>
        <begin position="40"/>
        <end position="61"/>
    </location>
</feature>
<evidence type="ECO:0000313" key="7">
    <source>
        <dbReference type="EMBL" id="BDA39922.1"/>
    </source>
</evidence>
<organism evidence="7 8">
    <name type="scientific">cyanobacterium endosymbiont of Braarudosphaera bigelowii</name>
    <dbReference type="NCBI Taxonomy" id="1285375"/>
    <lineage>
        <taxon>Bacteria</taxon>
        <taxon>Bacillati</taxon>
        <taxon>Cyanobacteriota</taxon>
        <taxon>Cyanophyceae</taxon>
        <taxon>Oscillatoriophycideae</taxon>
        <taxon>Chroococcales</taxon>
        <taxon>Aphanothecaceae</taxon>
        <taxon>Candidatus Atelocyanobacterium</taxon>
        <taxon>Candidatus Atelocyanobacterium thalassae</taxon>
    </lineage>
</organism>
<evidence type="ECO:0008006" key="9">
    <source>
        <dbReference type="Google" id="ProtNLM"/>
    </source>
</evidence>
<evidence type="ECO:0000313" key="8">
    <source>
        <dbReference type="Proteomes" id="UP001319803"/>
    </source>
</evidence>
<dbReference type="RefSeq" id="WP_229636891.1">
    <property type="nucleotide sequence ID" value="NZ_AP024987.1"/>
</dbReference>
<feature type="transmembrane region" description="Helical" evidence="6">
    <location>
        <begin position="349"/>
        <end position="372"/>
    </location>
</feature>
<comment type="subcellular location">
    <subcellularLocation>
        <location evidence="1">Cell membrane</location>
        <topology evidence="1">Multi-pass membrane protein</topology>
    </subcellularLocation>
</comment>
<dbReference type="PANTHER" id="PTHR33529:SF6">
    <property type="entry name" value="YJGP_YJGQ FAMILY PERMEASE"/>
    <property type="match status" value="1"/>
</dbReference>
<keyword evidence="4 6" id="KW-1133">Transmembrane helix</keyword>
<keyword evidence="2" id="KW-1003">Cell membrane</keyword>
<reference evidence="7 8" key="1">
    <citation type="submission" date="2021-08" db="EMBL/GenBank/DDBJ databases">
        <title>Endosymbiont genome of Braarudosphaera bigelowii.</title>
        <authorList>
            <person name="Suzuki S."/>
            <person name="Ishida K."/>
        </authorList>
    </citation>
    <scope>NUCLEOTIDE SEQUENCE [LARGE SCALE GENOMIC DNA]</scope>
    <source>
        <strain evidence="7">CPSB-1</strain>
    </source>
</reference>
<evidence type="ECO:0000256" key="5">
    <source>
        <dbReference type="ARBA" id="ARBA00023136"/>
    </source>
</evidence>
<dbReference type="InterPro" id="IPR005495">
    <property type="entry name" value="LptG/LptF_permease"/>
</dbReference>
<dbReference type="Pfam" id="PF03739">
    <property type="entry name" value="LptF_LptG"/>
    <property type="match status" value="1"/>
</dbReference>
<protein>
    <recommendedName>
        <fullName evidence="9">Permease</fullName>
    </recommendedName>
</protein>
<dbReference type="PANTHER" id="PTHR33529">
    <property type="entry name" value="SLR0882 PROTEIN-RELATED"/>
    <property type="match status" value="1"/>
</dbReference>
<gene>
    <name evidence="7" type="ORF">CPARK_000076200</name>
</gene>
<keyword evidence="3 6" id="KW-0812">Transmembrane</keyword>
<dbReference type="Proteomes" id="UP001319803">
    <property type="component" value="Chromosome"/>
</dbReference>
<evidence type="ECO:0000256" key="4">
    <source>
        <dbReference type="ARBA" id="ARBA00022989"/>
    </source>
</evidence>